<gene>
    <name evidence="1" type="ORF">IQ19_01867</name>
</gene>
<name>A0A562JXB8_9BACI</name>
<keyword evidence="2" id="KW-1185">Reference proteome</keyword>
<sequence length="53" mass="6008">MKKSHEIPYKNRAKRYSILNIIVGVFLYNKPDCPGGAAYNYLGSGYTQEITHS</sequence>
<dbReference type="Proteomes" id="UP000318667">
    <property type="component" value="Unassembled WGS sequence"/>
</dbReference>
<dbReference type="EMBL" id="VLKI01000004">
    <property type="protein sequence ID" value="TWH87625.1"/>
    <property type="molecule type" value="Genomic_DNA"/>
</dbReference>
<organism evidence="1 2">
    <name type="scientific">Cytobacillus oceanisediminis</name>
    <dbReference type="NCBI Taxonomy" id="665099"/>
    <lineage>
        <taxon>Bacteria</taxon>
        <taxon>Bacillati</taxon>
        <taxon>Bacillota</taxon>
        <taxon>Bacilli</taxon>
        <taxon>Bacillales</taxon>
        <taxon>Bacillaceae</taxon>
        <taxon>Cytobacillus</taxon>
    </lineage>
</organism>
<protein>
    <submittedName>
        <fullName evidence="1">Uncharacterized protein</fullName>
    </submittedName>
</protein>
<dbReference type="AlphaFoldDB" id="A0A562JXB8"/>
<comment type="caution">
    <text evidence="1">The sequence shown here is derived from an EMBL/GenBank/DDBJ whole genome shotgun (WGS) entry which is preliminary data.</text>
</comment>
<reference evidence="1 2" key="1">
    <citation type="journal article" date="2015" name="Stand. Genomic Sci.">
        <title>Genomic Encyclopedia of Bacterial and Archaeal Type Strains, Phase III: the genomes of soil and plant-associated and newly described type strains.</title>
        <authorList>
            <person name="Whitman W.B."/>
            <person name="Woyke T."/>
            <person name="Klenk H.P."/>
            <person name="Zhou Y."/>
            <person name="Lilburn T.G."/>
            <person name="Beck B.J."/>
            <person name="De Vos P."/>
            <person name="Vandamme P."/>
            <person name="Eisen J.A."/>
            <person name="Garrity G."/>
            <person name="Hugenholtz P."/>
            <person name="Kyrpides N.C."/>
        </authorList>
    </citation>
    <scope>NUCLEOTIDE SEQUENCE [LARGE SCALE GENOMIC DNA]</scope>
    <source>
        <strain evidence="1 2">CGMCC 1.10115</strain>
    </source>
</reference>
<evidence type="ECO:0000313" key="1">
    <source>
        <dbReference type="EMBL" id="TWH87625.1"/>
    </source>
</evidence>
<evidence type="ECO:0000313" key="2">
    <source>
        <dbReference type="Proteomes" id="UP000318667"/>
    </source>
</evidence>
<proteinExistence type="predicted"/>
<accession>A0A562JXB8</accession>